<evidence type="ECO:0000256" key="1">
    <source>
        <dbReference type="ARBA" id="ARBA00006817"/>
    </source>
</evidence>
<comment type="caution">
    <text evidence="3">The sequence shown here is derived from an EMBL/GenBank/DDBJ whole genome shotgun (WGS) entry which is preliminary data.</text>
</comment>
<keyword evidence="4" id="KW-1185">Reference proteome</keyword>
<organism evidence="3 4">
    <name type="scientific">Kribbella yunnanensis</name>
    <dbReference type="NCBI Taxonomy" id="190194"/>
    <lineage>
        <taxon>Bacteria</taxon>
        <taxon>Bacillati</taxon>
        <taxon>Actinomycetota</taxon>
        <taxon>Actinomycetes</taxon>
        <taxon>Propionibacteriales</taxon>
        <taxon>Kribbellaceae</taxon>
        <taxon>Kribbella</taxon>
    </lineage>
</organism>
<dbReference type="SUPFAM" id="SSF55961">
    <property type="entry name" value="Bet v1-like"/>
    <property type="match status" value="1"/>
</dbReference>
<dbReference type="EMBL" id="BAAANF010000019">
    <property type="protein sequence ID" value="GAA1704573.1"/>
    <property type="molecule type" value="Genomic_DNA"/>
</dbReference>
<comment type="similarity">
    <text evidence="1">Belongs to the AHA1 family.</text>
</comment>
<dbReference type="Proteomes" id="UP001500280">
    <property type="component" value="Unassembled WGS sequence"/>
</dbReference>
<proteinExistence type="inferred from homology"/>
<reference evidence="3 4" key="1">
    <citation type="journal article" date="2019" name="Int. J. Syst. Evol. Microbiol.">
        <title>The Global Catalogue of Microorganisms (GCM) 10K type strain sequencing project: providing services to taxonomists for standard genome sequencing and annotation.</title>
        <authorList>
            <consortium name="The Broad Institute Genomics Platform"/>
            <consortium name="The Broad Institute Genome Sequencing Center for Infectious Disease"/>
            <person name="Wu L."/>
            <person name="Ma J."/>
        </authorList>
    </citation>
    <scope>NUCLEOTIDE SEQUENCE [LARGE SCALE GENOMIC DNA]</scope>
    <source>
        <strain evidence="3 4">JCM 14307</strain>
    </source>
</reference>
<dbReference type="Gene3D" id="3.30.530.20">
    <property type="match status" value="1"/>
</dbReference>
<protein>
    <submittedName>
        <fullName evidence="3">SRPBCC family protein</fullName>
    </submittedName>
</protein>
<dbReference type="Pfam" id="PF08327">
    <property type="entry name" value="AHSA1"/>
    <property type="match status" value="1"/>
</dbReference>
<evidence type="ECO:0000313" key="3">
    <source>
        <dbReference type="EMBL" id="GAA1704573.1"/>
    </source>
</evidence>
<accession>A0ABN2IGY0</accession>
<dbReference type="InterPro" id="IPR023393">
    <property type="entry name" value="START-like_dom_sf"/>
</dbReference>
<evidence type="ECO:0000313" key="4">
    <source>
        <dbReference type="Proteomes" id="UP001500280"/>
    </source>
</evidence>
<name>A0ABN2IGY0_9ACTN</name>
<dbReference type="RefSeq" id="WP_344159152.1">
    <property type="nucleotide sequence ID" value="NZ_BAAANF010000019.1"/>
</dbReference>
<evidence type="ECO:0000259" key="2">
    <source>
        <dbReference type="Pfam" id="PF08327"/>
    </source>
</evidence>
<feature type="domain" description="Activator of Hsp90 ATPase homologue 1/2-like C-terminal" evidence="2">
    <location>
        <begin position="14"/>
        <end position="153"/>
    </location>
</feature>
<gene>
    <name evidence="3" type="ORF">GCM10009745_60120</name>
</gene>
<sequence>MNPDLDLSVERIIRAPRSVVWKAWTDPDSFAKWWVPAPMVCRVERFEARSGGALVTRMSEDGVDFVPQLDAMFLVVEELERIVFTNAIDSGWRPVNPEPVTMAAEITLADHPNGTAYKAVVRHGDPASRKRHAELGFADGWGTVTRQLAELVEAAR</sequence>
<dbReference type="InterPro" id="IPR013538">
    <property type="entry name" value="ASHA1/2-like_C"/>
</dbReference>